<feature type="region of interest" description="Disordered" evidence="5">
    <location>
        <begin position="365"/>
        <end position="400"/>
    </location>
</feature>
<dbReference type="GO" id="GO:0000145">
    <property type="term" value="C:exocyst"/>
    <property type="evidence" value="ECO:0007669"/>
    <property type="project" value="InterPro"/>
</dbReference>
<keyword evidence="4" id="KW-0175">Coiled coil</keyword>
<feature type="compositionally biased region" description="Low complexity" evidence="5">
    <location>
        <begin position="206"/>
        <end position="234"/>
    </location>
</feature>
<dbReference type="AlphaFoldDB" id="A0AAF0J4W6"/>
<evidence type="ECO:0000256" key="4">
    <source>
        <dbReference type="ARBA" id="ARBA00023054"/>
    </source>
</evidence>
<feature type="region of interest" description="Disordered" evidence="5">
    <location>
        <begin position="253"/>
        <end position="273"/>
    </location>
</feature>
<dbReference type="PANTHER" id="PTHR16092:SF14">
    <property type="entry name" value="EXOCYST COMPLEX COMPONENT 1 ISOFORM X1"/>
    <property type="match status" value="1"/>
</dbReference>
<dbReference type="InterPro" id="IPR048628">
    <property type="entry name" value="Sec3_C"/>
</dbReference>
<comment type="similarity">
    <text evidence="1">Belongs to the SEC3 family.</text>
</comment>
<feature type="compositionally biased region" description="Polar residues" evidence="5">
    <location>
        <begin position="143"/>
        <end position="160"/>
    </location>
</feature>
<sequence>MPLQDQFTAALTSRGPNYVYIAHLKVYEHVDGAGAPKIRYIILSVDAAARKASLFKAKRNANASLSIGKEWDVSSLRQLDLESEMQIAVTLNRSYRWQAEDGQQPHVFLTKLAAVYEQIAGRYPVCNGWNLQRGLAQLDNETETQTVSKSNVATANQNEPAATKRAPEIRVSKNPTAPAPNDAPTSPPSTHRVTRKSVNTERTHTPPAQSANATAASPHASAQSAVAPAPPLASSNAAAPSLLGALALDKEQRPAPIPAPVPSPAPAAPAPAAAPALSARGSVSRSVSPAPALAVPAPALSLGPRMDPRSRLSTVEAAHGKWSFEQVLQQPGVNEMMQYAALGDAIDADTRAETKMAADRAVQATGEFEFDNDKTEAPEDELNTDRPELMTAPGDNADGDENPTLAHVEEMLEGLEWAPVRVSANDMDDTRKQLGTADAIEERLLAELAAIQASTVHSVIESDDRVLQVIQHLDDTLAYLDQLDNAVSGYKMQLNMRADDIAFIESQNRGLQVQSSNQRLLLQEIEVLISTINVDDKATRALASATIGSANDDVGQLEVAAAALYKSILQARPDRARAGTELAALGARLAECEDMAARFGARLLSAIASLCESQVHILLSDKARMAQMSNSVIPDHASLEAELGRYCGLVLFVKETAPTTFSQLSNAYLTSAARCYATEMQLVFGSLSSQLKSAPEEKERGPTRSGSIRRPSIQRDTAPAPPSGTVAPGDALRNLVSTVNAAVAREQTFLADLLHMNDTNVTFADYMDLEPYFRRRAAVTSINGSRDLRTAIETVFAAFSNELHGFVSQAVSRDPLAIVGVAAALEDAARANDDFVARVCARSHSKLAGGVEHVFASHIHGIEETRIDSRKRRGLVQFVRTLPVLAGRVEGHLRGSSAPDTRAAIDSGFDRIGRAIFTVLQSISKIDGAGTSDEDKGHLNYDVTLIENMHYLYTHVPAGASPALAQLAEHARGAFEMSVSSYVQTVLRRPLGKMIDFSSGIDSLLRTTPANEVTLHNAYSRSSAKKLVRDYTARDIRKGIEALSKRVQKHFDDEEQVGAGTGAGTSDRDETAALLRQVWSTG</sequence>
<feature type="region of interest" description="Disordered" evidence="5">
    <location>
        <begin position="693"/>
        <end position="729"/>
    </location>
</feature>
<feature type="region of interest" description="Disordered" evidence="5">
    <location>
        <begin position="142"/>
        <end position="234"/>
    </location>
</feature>
<dbReference type="Pfam" id="PF09763">
    <property type="entry name" value="Sec3_CC"/>
    <property type="match status" value="1"/>
</dbReference>
<feature type="domain" description="Exocyst complex component Sec3 PIP2-binding N-terminal" evidence="6">
    <location>
        <begin position="34"/>
        <end position="119"/>
    </location>
</feature>
<dbReference type="GO" id="GO:0005886">
    <property type="term" value="C:plasma membrane"/>
    <property type="evidence" value="ECO:0007669"/>
    <property type="project" value="TreeGrafter"/>
</dbReference>
<dbReference type="InterPro" id="IPR019160">
    <property type="entry name" value="Sec3_CC"/>
</dbReference>
<organism evidence="7 8">
    <name type="scientific">Malassezia cuniculi</name>
    <dbReference type="NCBI Taxonomy" id="948313"/>
    <lineage>
        <taxon>Eukaryota</taxon>
        <taxon>Fungi</taxon>
        <taxon>Dikarya</taxon>
        <taxon>Basidiomycota</taxon>
        <taxon>Ustilaginomycotina</taxon>
        <taxon>Malasseziomycetes</taxon>
        <taxon>Malasseziales</taxon>
        <taxon>Malasseziaceae</taxon>
        <taxon>Malassezia</taxon>
    </lineage>
</organism>
<accession>A0AAF0J4W6</accession>
<dbReference type="PANTHER" id="PTHR16092">
    <property type="entry name" value="SEC3/SYNTAXIN-RELATED"/>
    <property type="match status" value="1"/>
</dbReference>
<dbReference type="Proteomes" id="UP001219933">
    <property type="component" value="Chromosome 1"/>
</dbReference>
<proteinExistence type="inferred from homology"/>
<protein>
    <recommendedName>
        <fullName evidence="6">Exocyst complex component Sec3 PIP2-binding N-terminal domain-containing protein</fullName>
    </recommendedName>
</protein>
<dbReference type="SMART" id="SM01313">
    <property type="entry name" value="Sec3-PIP2_bind"/>
    <property type="match status" value="1"/>
</dbReference>
<dbReference type="Gene3D" id="2.30.29.90">
    <property type="match status" value="1"/>
</dbReference>
<evidence type="ECO:0000256" key="5">
    <source>
        <dbReference type="SAM" id="MobiDB-lite"/>
    </source>
</evidence>
<keyword evidence="3" id="KW-0268">Exocytosis</keyword>
<dbReference type="GO" id="GO:0006893">
    <property type="term" value="P:Golgi to plasma membrane transport"/>
    <property type="evidence" value="ECO:0007669"/>
    <property type="project" value="TreeGrafter"/>
</dbReference>
<feature type="compositionally biased region" description="Basic and acidic residues" evidence="5">
    <location>
        <begin position="371"/>
        <end position="388"/>
    </location>
</feature>
<evidence type="ECO:0000313" key="8">
    <source>
        <dbReference type="Proteomes" id="UP001219933"/>
    </source>
</evidence>
<gene>
    <name evidence="7" type="ORF">MCUN1_000396</name>
</gene>
<dbReference type="GO" id="GO:0006887">
    <property type="term" value="P:exocytosis"/>
    <property type="evidence" value="ECO:0007669"/>
    <property type="project" value="UniProtKB-KW"/>
</dbReference>
<dbReference type="InterPro" id="IPR028258">
    <property type="entry name" value="Sec3-PIP2_bind"/>
</dbReference>
<evidence type="ECO:0000256" key="3">
    <source>
        <dbReference type="ARBA" id="ARBA00022483"/>
    </source>
</evidence>
<dbReference type="EMBL" id="CP119877">
    <property type="protein sequence ID" value="WFD33583.1"/>
    <property type="molecule type" value="Genomic_DNA"/>
</dbReference>
<feature type="compositionally biased region" description="Pro residues" evidence="5">
    <location>
        <begin position="255"/>
        <end position="269"/>
    </location>
</feature>
<evidence type="ECO:0000259" key="6">
    <source>
        <dbReference type="SMART" id="SM01313"/>
    </source>
</evidence>
<evidence type="ECO:0000256" key="2">
    <source>
        <dbReference type="ARBA" id="ARBA00022448"/>
    </source>
</evidence>
<reference evidence="7" key="1">
    <citation type="submission" date="2023-03" db="EMBL/GenBank/DDBJ databases">
        <title>Mating type loci evolution in Malassezia.</title>
        <authorList>
            <person name="Coelho M.A."/>
        </authorList>
    </citation>
    <scope>NUCLEOTIDE SEQUENCE</scope>
    <source>
        <strain evidence="7">CBS 11721</strain>
    </source>
</reference>
<name>A0AAF0J4W6_9BASI</name>
<dbReference type="GO" id="GO:0005546">
    <property type="term" value="F:phosphatidylinositol-4,5-bisphosphate binding"/>
    <property type="evidence" value="ECO:0007669"/>
    <property type="project" value="TreeGrafter"/>
</dbReference>
<dbReference type="Pfam" id="PF20654">
    <property type="entry name" value="Sec3_C-term"/>
    <property type="match status" value="1"/>
</dbReference>
<dbReference type="Pfam" id="PF15277">
    <property type="entry name" value="Sec3-PIP2_bind"/>
    <property type="match status" value="1"/>
</dbReference>
<keyword evidence="2" id="KW-0813">Transport</keyword>
<evidence type="ECO:0000256" key="1">
    <source>
        <dbReference type="ARBA" id="ARBA00006518"/>
    </source>
</evidence>
<feature type="compositionally biased region" description="Low complexity" evidence="5">
    <location>
        <begin position="174"/>
        <end position="190"/>
    </location>
</feature>
<evidence type="ECO:0000313" key="7">
    <source>
        <dbReference type="EMBL" id="WFD33583.1"/>
    </source>
</evidence>
<keyword evidence="8" id="KW-1185">Reference proteome</keyword>